<proteinExistence type="predicted"/>
<dbReference type="VEuPathDB" id="FungiDB:RhiirA1_435634"/>
<evidence type="ECO:0000313" key="2">
    <source>
        <dbReference type="Proteomes" id="UP000232688"/>
    </source>
</evidence>
<organism evidence="1 2">
    <name type="scientific">Rhizophagus irregularis</name>
    <dbReference type="NCBI Taxonomy" id="588596"/>
    <lineage>
        <taxon>Eukaryota</taxon>
        <taxon>Fungi</taxon>
        <taxon>Fungi incertae sedis</taxon>
        <taxon>Mucoromycota</taxon>
        <taxon>Glomeromycotina</taxon>
        <taxon>Glomeromycetes</taxon>
        <taxon>Glomerales</taxon>
        <taxon>Glomeraceae</taxon>
        <taxon>Rhizophagus</taxon>
    </lineage>
</organism>
<sequence length="165" mass="19382">MMAFHSKDTRRTHIITQLTEFEALELKLFSTVNNVSFEALELFLTVNNVSFEALELELFLTVNNVSFEALELELFLTVNNVRINFVYYPKSGQSDAYRTDLHSLSNRLLKVLKRFKENTQKKGIDQISRFQKKIRTLKQIMQKKLTKNFHFQTGALGRYSEEMFS</sequence>
<comment type="caution">
    <text evidence="1">The sequence shown here is derived from an EMBL/GenBank/DDBJ whole genome shotgun (WGS) entry which is preliminary data.</text>
</comment>
<name>A0A2N0SLH4_9GLOM</name>
<dbReference type="EMBL" id="LLXH01000003">
    <property type="protein sequence ID" value="PKC76384.1"/>
    <property type="molecule type" value="Genomic_DNA"/>
</dbReference>
<evidence type="ECO:0000313" key="1">
    <source>
        <dbReference type="EMBL" id="PKC76384.1"/>
    </source>
</evidence>
<protein>
    <submittedName>
        <fullName evidence="1">Uncharacterized protein</fullName>
    </submittedName>
</protein>
<accession>A0A2N0SLH4</accession>
<dbReference type="Proteomes" id="UP000232688">
    <property type="component" value="Unassembled WGS sequence"/>
</dbReference>
<gene>
    <name evidence="1" type="ORF">RhiirA1_435634</name>
</gene>
<dbReference type="AlphaFoldDB" id="A0A2N0SLH4"/>
<reference evidence="1 2" key="2">
    <citation type="submission" date="2017-10" db="EMBL/GenBank/DDBJ databases">
        <title>Genome analyses suggest a sexual origin of heterokaryosis in a supposedly ancient asexual fungus.</title>
        <authorList>
            <person name="Corradi N."/>
            <person name="Sedzielewska K."/>
            <person name="Noel J."/>
            <person name="Charron P."/>
            <person name="Farinelli L."/>
            <person name="Marton T."/>
            <person name="Kruger M."/>
            <person name="Pelin A."/>
            <person name="Brachmann A."/>
            <person name="Corradi N."/>
        </authorList>
    </citation>
    <scope>NUCLEOTIDE SEQUENCE [LARGE SCALE GENOMIC DNA]</scope>
    <source>
        <strain evidence="1 2">A1</strain>
    </source>
</reference>
<reference evidence="1 2" key="1">
    <citation type="submission" date="2017-10" db="EMBL/GenBank/DDBJ databases">
        <title>Extensive intraspecific genome diversity in a model arbuscular mycorrhizal fungus.</title>
        <authorList>
            <person name="Chen E.C.H."/>
            <person name="Morin E."/>
            <person name="Baudet D."/>
            <person name="Noel J."/>
            <person name="Ndikumana S."/>
            <person name="Charron P."/>
            <person name="St-Onge C."/>
            <person name="Giorgi J."/>
            <person name="Grigoriev I.V."/>
            <person name="Roux C."/>
            <person name="Martin F.M."/>
            <person name="Corradi N."/>
        </authorList>
    </citation>
    <scope>NUCLEOTIDE SEQUENCE [LARGE SCALE GENOMIC DNA]</scope>
    <source>
        <strain evidence="1 2">A1</strain>
    </source>
</reference>